<dbReference type="EMBL" id="CP060712">
    <property type="protein sequence ID" value="QNN51051.1"/>
    <property type="molecule type" value="Genomic_DNA"/>
</dbReference>
<keyword evidence="7" id="KW-1185">Reference proteome</keyword>
<feature type="compositionally biased region" description="Low complexity" evidence="4">
    <location>
        <begin position="33"/>
        <end position="44"/>
    </location>
</feature>
<dbReference type="InterPro" id="IPR028082">
    <property type="entry name" value="Peripla_BP_I"/>
</dbReference>
<proteinExistence type="inferred from homology"/>
<reference evidence="6 7" key="1">
    <citation type="submission" date="2020-08" db="EMBL/GenBank/DDBJ databases">
        <title>Genome sequence of Phycicoccus endophyticus JCM 31784T.</title>
        <authorList>
            <person name="Hyun D.-W."/>
            <person name="Bae J.-W."/>
        </authorList>
    </citation>
    <scope>NUCLEOTIDE SEQUENCE [LARGE SCALE GENOMIC DNA]</scope>
    <source>
        <strain evidence="6 7">JCM 31784</strain>
    </source>
</reference>
<dbReference type="PANTHER" id="PTHR46847">
    <property type="entry name" value="D-ALLOSE-BINDING PERIPLASMIC PROTEIN-RELATED"/>
    <property type="match status" value="1"/>
</dbReference>
<dbReference type="CDD" id="cd01536">
    <property type="entry name" value="PBP1_ABC_sugar_binding-like"/>
    <property type="match status" value="1"/>
</dbReference>
<keyword evidence="3" id="KW-0732">Signal</keyword>
<comment type="subcellular location">
    <subcellularLocation>
        <location evidence="1">Cell envelope</location>
    </subcellularLocation>
</comment>
<dbReference type="SUPFAM" id="SSF53822">
    <property type="entry name" value="Periplasmic binding protein-like I"/>
    <property type="match status" value="1"/>
</dbReference>
<protein>
    <submittedName>
        <fullName evidence="6">Sugar ABC transporter substrate-binding protein</fullName>
    </submittedName>
</protein>
<dbReference type="PANTHER" id="PTHR46847:SF1">
    <property type="entry name" value="D-ALLOSE-BINDING PERIPLASMIC PROTEIN-RELATED"/>
    <property type="match status" value="1"/>
</dbReference>
<feature type="domain" description="Periplasmic binding protein" evidence="5">
    <location>
        <begin position="128"/>
        <end position="382"/>
    </location>
</feature>
<evidence type="ECO:0000256" key="2">
    <source>
        <dbReference type="ARBA" id="ARBA00007639"/>
    </source>
</evidence>
<evidence type="ECO:0000259" key="5">
    <source>
        <dbReference type="Pfam" id="PF13407"/>
    </source>
</evidence>
<dbReference type="InterPro" id="IPR025997">
    <property type="entry name" value="SBP_2_dom"/>
</dbReference>
<evidence type="ECO:0000256" key="3">
    <source>
        <dbReference type="ARBA" id="ARBA00022729"/>
    </source>
</evidence>
<feature type="region of interest" description="Disordered" evidence="4">
    <location>
        <begin position="24"/>
        <end position="82"/>
    </location>
</feature>
<comment type="similarity">
    <text evidence="2">Belongs to the bacterial solute-binding protein 2 family.</text>
</comment>
<evidence type="ECO:0000256" key="4">
    <source>
        <dbReference type="SAM" id="MobiDB-lite"/>
    </source>
</evidence>
<dbReference type="GO" id="GO:0030313">
    <property type="term" value="C:cell envelope"/>
    <property type="evidence" value="ECO:0007669"/>
    <property type="project" value="UniProtKB-SubCell"/>
</dbReference>
<dbReference type="GO" id="GO:0030246">
    <property type="term" value="F:carbohydrate binding"/>
    <property type="evidence" value="ECO:0007669"/>
    <property type="project" value="UniProtKB-ARBA"/>
</dbReference>
<accession>A0A7G9R626</accession>
<dbReference type="AlphaFoldDB" id="A0A7G9R626"/>
<gene>
    <name evidence="6" type="ORF">H9L10_11775</name>
</gene>
<evidence type="ECO:0000313" key="6">
    <source>
        <dbReference type="EMBL" id="QNN51051.1"/>
    </source>
</evidence>
<organism evidence="6 7">
    <name type="scientific">Phycicoccus endophyticus</name>
    <dbReference type="NCBI Taxonomy" id="1690220"/>
    <lineage>
        <taxon>Bacteria</taxon>
        <taxon>Bacillati</taxon>
        <taxon>Actinomycetota</taxon>
        <taxon>Actinomycetes</taxon>
        <taxon>Micrococcales</taxon>
        <taxon>Intrasporangiaceae</taxon>
        <taxon>Phycicoccus</taxon>
    </lineage>
</organism>
<dbReference type="Gene3D" id="3.40.50.2300">
    <property type="match status" value="2"/>
</dbReference>
<evidence type="ECO:0000313" key="7">
    <source>
        <dbReference type="Proteomes" id="UP000515976"/>
    </source>
</evidence>
<feature type="compositionally biased region" description="Pro residues" evidence="4">
    <location>
        <begin position="45"/>
        <end position="54"/>
    </location>
</feature>
<dbReference type="Pfam" id="PF13407">
    <property type="entry name" value="Peripla_BP_4"/>
    <property type="match status" value="1"/>
</dbReference>
<dbReference type="KEGG" id="pei:H9L10_11775"/>
<dbReference type="Proteomes" id="UP000515976">
    <property type="component" value="Chromosome"/>
</dbReference>
<sequence length="415" mass="43996">MGLIIVTAVAYDVWSKRGRTRTTILRSGRRGEPAAAGADPGATADPPPPAPEASPHPTGTPASCDGAQHHHIRNQGGHVKTPTRRTFTAGLAAAAVAVGLAGCGGVTVGNPGSDDTAERTQKDSYRVAYIARAQVDSFAAWLANEMKDEAKDYDDISLQVFDGQADDEVENKMIENAVANKFDAIIIQANNGAAQQPYIQQAVDAGIVTITTNPRVDGIEGANSVDANPYDQGGVVAKLALEQVPQNAKVVVLNGPGGNFHSTQRRKAWEAEFFEKRPDVEIVAEDIANWNKDEALTLMEDWSLANPQIDAIISMNDNMAAGALEAVKGKSAFDGILAYGVDGTPEATLMIQKGEMTATALQNAAELAQLNMKAVHDLLTGAEDEVNVDIGNPLITKDNAQKYVDLYKKAGLITQ</sequence>
<name>A0A7G9R626_9MICO</name>
<evidence type="ECO:0000256" key="1">
    <source>
        <dbReference type="ARBA" id="ARBA00004196"/>
    </source>
</evidence>